<gene>
    <name evidence="2" type="ORF">V6N11_000803</name>
</gene>
<evidence type="ECO:0000313" key="3">
    <source>
        <dbReference type="Proteomes" id="UP001396334"/>
    </source>
</evidence>
<organism evidence="2 3">
    <name type="scientific">Hibiscus sabdariffa</name>
    <name type="common">roselle</name>
    <dbReference type="NCBI Taxonomy" id="183260"/>
    <lineage>
        <taxon>Eukaryota</taxon>
        <taxon>Viridiplantae</taxon>
        <taxon>Streptophyta</taxon>
        <taxon>Embryophyta</taxon>
        <taxon>Tracheophyta</taxon>
        <taxon>Spermatophyta</taxon>
        <taxon>Magnoliopsida</taxon>
        <taxon>eudicotyledons</taxon>
        <taxon>Gunneridae</taxon>
        <taxon>Pentapetalae</taxon>
        <taxon>rosids</taxon>
        <taxon>malvids</taxon>
        <taxon>Malvales</taxon>
        <taxon>Malvaceae</taxon>
        <taxon>Malvoideae</taxon>
        <taxon>Hibiscus</taxon>
    </lineage>
</organism>
<proteinExistence type="predicted"/>
<protein>
    <submittedName>
        <fullName evidence="2">Uncharacterized protein</fullName>
    </submittedName>
</protein>
<dbReference type="Proteomes" id="UP001396334">
    <property type="component" value="Unassembled WGS sequence"/>
</dbReference>
<comment type="caution">
    <text evidence="2">The sequence shown here is derived from an EMBL/GenBank/DDBJ whole genome shotgun (WGS) entry which is preliminary data.</text>
</comment>
<name>A0ABR2RXS7_9ROSI</name>
<evidence type="ECO:0000313" key="2">
    <source>
        <dbReference type="EMBL" id="KAK9017801.1"/>
    </source>
</evidence>
<feature type="region of interest" description="Disordered" evidence="1">
    <location>
        <begin position="1"/>
        <end position="26"/>
    </location>
</feature>
<sequence length="204" mass="22569">MKTTVTTTTTTISSSLNNSGSTPEPIRDHVAGGGTMFPVLHDEHANINIMAAASFLYKASSSSSSSSSSHSMLCPSILIVNRFNSFPRQPNDPYDMSGAQFPFHGGISEGLYSNFGILEHRKLGLCIEDIMNIGNMRSNDSCFNNTDDYHSDMFGSENNDIHHWNRDNIRMGEWDFEGLMENLSPFPNFLISNSNSHLPKVHTS</sequence>
<feature type="compositionally biased region" description="Low complexity" evidence="1">
    <location>
        <begin position="1"/>
        <end position="22"/>
    </location>
</feature>
<reference evidence="2 3" key="1">
    <citation type="journal article" date="2024" name="G3 (Bethesda)">
        <title>Genome assembly of Hibiscus sabdariffa L. provides insights into metabolisms of medicinal natural products.</title>
        <authorList>
            <person name="Kim T."/>
        </authorList>
    </citation>
    <scope>NUCLEOTIDE SEQUENCE [LARGE SCALE GENOMIC DNA]</scope>
    <source>
        <strain evidence="2">TK-2024</strain>
        <tissue evidence="2">Old leaves</tissue>
    </source>
</reference>
<dbReference type="EMBL" id="JBBPBN010000019">
    <property type="protein sequence ID" value="KAK9017801.1"/>
    <property type="molecule type" value="Genomic_DNA"/>
</dbReference>
<accession>A0ABR2RXS7</accession>
<keyword evidence="3" id="KW-1185">Reference proteome</keyword>
<evidence type="ECO:0000256" key="1">
    <source>
        <dbReference type="SAM" id="MobiDB-lite"/>
    </source>
</evidence>